<organism evidence="2 3">
    <name type="scientific">Candidatus Bacteroides intestinavium</name>
    <dbReference type="NCBI Taxonomy" id="2838469"/>
    <lineage>
        <taxon>Bacteria</taxon>
        <taxon>Pseudomonadati</taxon>
        <taxon>Bacteroidota</taxon>
        <taxon>Bacteroidia</taxon>
        <taxon>Bacteroidales</taxon>
        <taxon>Bacteroidaceae</taxon>
        <taxon>Bacteroides</taxon>
    </lineage>
</organism>
<dbReference type="AlphaFoldDB" id="A0A9D2KV56"/>
<reference evidence="2" key="1">
    <citation type="journal article" date="2021" name="PeerJ">
        <title>Extensive microbial diversity within the chicken gut microbiome revealed by metagenomics and culture.</title>
        <authorList>
            <person name="Gilroy R."/>
            <person name="Ravi A."/>
            <person name="Getino M."/>
            <person name="Pursley I."/>
            <person name="Horton D.L."/>
            <person name="Alikhan N.F."/>
            <person name="Baker D."/>
            <person name="Gharbi K."/>
            <person name="Hall N."/>
            <person name="Watson M."/>
            <person name="Adriaenssens E.M."/>
            <person name="Foster-Nyarko E."/>
            <person name="Jarju S."/>
            <person name="Secka A."/>
            <person name="Antonio M."/>
            <person name="Oren A."/>
            <person name="Chaudhuri R.R."/>
            <person name="La Ragione R."/>
            <person name="Hildebrand F."/>
            <person name="Pallen M.J."/>
        </authorList>
    </citation>
    <scope>NUCLEOTIDE SEQUENCE</scope>
    <source>
        <strain evidence="2">ChiHecec1B25-7008</strain>
    </source>
</reference>
<evidence type="ECO:0000256" key="1">
    <source>
        <dbReference type="SAM" id="SignalP"/>
    </source>
</evidence>
<dbReference type="SUPFAM" id="SSF56925">
    <property type="entry name" value="OMPA-like"/>
    <property type="match status" value="1"/>
</dbReference>
<evidence type="ECO:0000313" key="2">
    <source>
        <dbReference type="EMBL" id="HJA84425.1"/>
    </source>
</evidence>
<dbReference type="Gene3D" id="2.40.160.60">
    <property type="entry name" value="Outer membrane protein transport protein (OMPP1/FadL/TodX)"/>
    <property type="match status" value="1"/>
</dbReference>
<dbReference type="EMBL" id="DWZE01000132">
    <property type="protein sequence ID" value="HJA84425.1"/>
    <property type="molecule type" value="Genomic_DNA"/>
</dbReference>
<feature type="signal peptide" evidence="1">
    <location>
        <begin position="1"/>
        <end position="22"/>
    </location>
</feature>
<proteinExistence type="predicted"/>
<dbReference type="Proteomes" id="UP000823860">
    <property type="component" value="Unassembled WGS sequence"/>
</dbReference>
<protein>
    <recommendedName>
        <fullName evidence="4">Outer membrane protein beta-barrel domain-containing protein</fullName>
    </recommendedName>
</protein>
<sequence length="175" mass="19647">MQFRKFLGVLALALLSVISLKAQEERGIFVEGVAALASEHTENYAILTPAVGYQFNDRWALGFKMGFETADFDYKHYTPFVRFSFLTGSAFRMFVEGKLNFAIRDVDGGQSTYQEAGFSLGASYKVCPHLRVIAQYLFLGWSNDGDKYGAWLGKHSGFALDANVYRAQLGLQFMF</sequence>
<comment type="caution">
    <text evidence="2">The sequence shown here is derived from an EMBL/GenBank/DDBJ whole genome shotgun (WGS) entry which is preliminary data.</text>
</comment>
<name>A0A9D2KV56_9BACE</name>
<gene>
    <name evidence="2" type="ORF">H9785_10720</name>
</gene>
<evidence type="ECO:0008006" key="4">
    <source>
        <dbReference type="Google" id="ProtNLM"/>
    </source>
</evidence>
<evidence type="ECO:0000313" key="3">
    <source>
        <dbReference type="Proteomes" id="UP000823860"/>
    </source>
</evidence>
<feature type="chain" id="PRO_5038983822" description="Outer membrane protein beta-barrel domain-containing protein" evidence="1">
    <location>
        <begin position="23"/>
        <end position="175"/>
    </location>
</feature>
<reference evidence="2" key="2">
    <citation type="submission" date="2021-04" db="EMBL/GenBank/DDBJ databases">
        <authorList>
            <person name="Gilroy R."/>
        </authorList>
    </citation>
    <scope>NUCLEOTIDE SEQUENCE</scope>
    <source>
        <strain evidence="2">ChiHecec1B25-7008</strain>
    </source>
</reference>
<keyword evidence="1" id="KW-0732">Signal</keyword>
<dbReference type="InterPro" id="IPR011250">
    <property type="entry name" value="OMP/PagP_B-barrel"/>
</dbReference>
<accession>A0A9D2KV56</accession>